<keyword evidence="4" id="KW-0479">Metal-binding</keyword>
<protein>
    <submittedName>
        <fullName evidence="10">2Fe-2S iron-sulfur cluster binding domain-containing protein</fullName>
    </submittedName>
</protein>
<reference evidence="10 11" key="1">
    <citation type="submission" date="2024-02" db="EMBL/GenBank/DDBJ databases">
        <title>Seven novel Bacillus-like species.</title>
        <authorList>
            <person name="Liu G."/>
        </authorList>
    </citation>
    <scope>NUCLEOTIDE SEQUENCE [LARGE SCALE GENOMIC DNA]</scope>
    <source>
        <strain evidence="10 11">FJAT-52991</strain>
    </source>
</reference>
<evidence type="ECO:0000259" key="9">
    <source>
        <dbReference type="PROSITE" id="PS51085"/>
    </source>
</evidence>
<dbReference type="SUPFAM" id="SSF54292">
    <property type="entry name" value="2Fe-2S ferredoxin-like"/>
    <property type="match status" value="1"/>
</dbReference>
<dbReference type="RefSeq" id="WP_338751274.1">
    <property type="nucleotide sequence ID" value="NZ_CP147404.1"/>
</dbReference>
<dbReference type="EMBL" id="CP147404">
    <property type="protein sequence ID" value="WXB92606.1"/>
    <property type="molecule type" value="Genomic_DNA"/>
</dbReference>
<gene>
    <name evidence="10" type="ORF">WDJ61_15445</name>
</gene>
<keyword evidence="11" id="KW-1185">Reference proteome</keyword>
<name>A0ABZ2N4H9_9BACI</name>
<organism evidence="10 11">
    <name type="scientific">Bacillus kandeliae</name>
    <dbReference type="NCBI Taxonomy" id="3129297"/>
    <lineage>
        <taxon>Bacteria</taxon>
        <taxon>Bacillati</taxon>
        <taxon>Bacillota</taxon>
        <taxon>Bacilli</taxon>
        <taxon>Bacillales</taxon>
        <taxon>Bacillaceae</taxon>
        <taxon>Bacillus</taxon>
    </lineage>
</organism>
<comment type="similarity">
    <text evidence="1">Belongs to the 2Fe2S plant-type ferredoxin family.</text>
</comment>
<dbReference type="CDD" id="cd00207">
    <property type="entry name" value="fer2"/>
    <property type="match status" value="1"/>
</dbReference>
<dbReference type="Proteomes" id="UP001387364">
    <property type="component" value="Chromosome"/>
</dbReference>
<keyword evidence="7" id="KW-0411">Iron-sulfur</keyword>
<evidence type="ECO:0000256" key="5">
    <source>
        <dbReference type="ARBA" id="ARBA00022982"/>
    </source>
</evidence>
<dbReference type="InterPro" id="IPR036010">
    <property type="entry name" value="2Fe-2S_ferredoxin-like_sf"/>
</dbReference>
<accession>A0ABZ2N4H9</accession>
<evidence type="ECO:0000256" key="4">
    <source>
        <dbReference type="ARBA" id="ARBA00022723"/>
    </source>
</evidence>
<dbReference type="PROSITE" id="PS00197">
    <property type="entry name" value="2FE2S_FER_1"/>
    <property type="match status" value="1"/>
</dbReference>
<proteinExistence type="inferred from homology"/>
<sequence>MKAFTKNFIVQSSDTESLLKAALKQQVNIPYACTKGGCGMCKVKIITGQFRLGLCSKRTLTDEEREAGYVLACQTYPESNTTIILA</sequence>
<evidence type="ECO:0000313" key="10">
    <source>
        <dbReference type="EMBL" id="WXB92606.1"/>
    </source>
</evidence>
<dbReference type="PROSITE" id="PS51085">
    <property type="entry name" value="2FE2S_FER_2"/>
    <property type="match status" value="1"/>
</dbReference>
<evidence type="ECO:0000256" key="7">
    <source>
        <dbReference type="ARBA" id="ARBA00023014"/>
    </source>
</evidence>
<feature type="domain" description="2Fe-2S ferredoxin-type" evidence="9">
    <location>
        <begin position="1"/>
        <end position="86"/>
    </location>
</feature>
<evidence type="ECO:0000313" key="11">
    <source>
        <dbReference type="Proteomes" id="UP001387364"/>
    </source>
</evidence>
<dbReference type="Pfam" id="PF00111">
    <property type="entry name" value="Fer2"/>
    <property type="match status" value="1"/>
</dbReference>
<dbReference type="InterPro" id="IPR001041">
    <property type="entry name" value="2Fe-2S_ferredoxin-type"/>
</dbReference>
<comment type="cofactor">
    <cofactor evidence="8">
        <name>[2Fe-2S] cluster</name>
        <dbReference type="ChEBI" id="CHEBI:190135"/>
    </cofactor>
</comment>
<dbReference type="PANTHER" id="PTHR43112:SF3">
    <property type="entry name" value="FERREDOXIN-2, CHLOROPLASTIC"/>
    <property type="match status" value="1"/>
</dbReference>
<evidence type="ECO:0000256" key="2">
    <source>
        <dbReference type="ARBA" id="ARBA00022448"/>
    </source>
</evidence>
<dbReference type="PANTHER" id="PTHR43112">
    <property type="entry name" value="FERREDOXIN"/>
    <property type="match status" value="1"/>
</dbReference>
<keyword evidence="6" id="KW-0408">Iron</keyword>
<evidence type="ECO:0000256" key="6">
    <source>
        <dbReference type="ARBA" id="ARBA00023004"/>
    </source>
</evidence>
<dbReference type="InterPro" id="IPR006058">
    <property type="entry name" value="2Fe2S_fd_BS"/>
</dbReference>
<keyword evidence="3" id="KW-0001">2Fe-2S</keyword>
<keyword evidence="2" id="KW-0813">Transport</keyword>
<keyword evidence="5" id="KW-0249">Electron transport</keyword>
<evidence type="ECO:0000256" key="8">
    <source>
        <dbReference type="ARBA" id="ARBA00034078"/>
    </source>
</evidence>
<evidence type="ECO:0000256" key="1">
    <source>
        <dbReference type="ARBA" id="ARBA00007874"/>
    </source>
</evidence>
<dbReference type="Gene3D" id="3.10.20.30">
    <property type="match status" value="1"/>
</dbReference>
<evidence type="ECO:0000256" key="3">
    <source>
        <dbReference type="ARBA" id="ARBA00022714"/>
    </source>
</evidence>
<dbReference type="InterPro" id="IPR012675">
    <property type="entry name" value="Beta-grasp_dom_sf"/>
</dbReference>